<dbReference type="CDD" id="cd07563">
    <property type="entry name" value="Peptidase_S41_IRBP"/>
    <property type="match status" value="1"/>
</dbReference>
<dbReference type="InterPro" id="IPR029045">
    <property type="entry name" value="ClpP/crotonase-like_dom_sf"/>
</dbReference>
<protein>
    <submittedName>
        <fullName evidence="3">Tricorn protease C1 domain-containing protein</fullName>
    </submittedName>
</protein>
<dbReference type="SUPFAM" id="SSF52096">
    <property type="entry name" value="ClpP/crotonase"/>
    <property type="match status" value="1"/>
</dbReference>
<dbReference type="STRING" id="1121959.SAMN02746009_02303"/>
<dbReference type="RefSeq" id="WP_073284828.1">
    <property type="nucleotide sequence ID" value="NZ_FRAS01000011.1"/>
</dbReference>
<name>A0A1M6YLY5_9BACT</name>
<keyword evidence="3" id="KW-0645">Protease</keyword>
<sequence length="371" mass="41365">MKFSLTLALLWLLLRFPAFAQAPAPTSLPEQSFEQFWQAFRDNYAFFELKKMDWDASYRRFRPRITPTTPDDTLVQVLRQLVEPLHDGHITISRGETVLYKGESTRNTFKQTFRAVQPEFWRVAYGQLQQAGFGPVQGLGPDFKGKQVLYTSRNGAIGYLHLTRSFADISGAMGTEAQELKDRRKLEKLFAQALKKLAGCQVLLLDVRDNGGGHSGYELASHFTQTRYLANYKALRRPGSDQQFTEPQPVYVEPAAGPRFTGPLLLLTSDQTASAAEDLTIALSQLPQVTQVGTATKGMLSDMHSVQLPNGLDVTLSNQRYTMPDGQPLEDVGVQPDSQVENTLADLDKKQDAVLRRALELARTLSPTAGK</sequence>
<dbReference type="EMBL" id="FRAS01000011">
    <property type="protein sequence ID" value="SHL19278.1"/>
    <property type="molecule type" value="Genomic_DNA"/>
</dbReference>
<evidence type="ECO:0000313" key="4">
    <source>
        <dbReference type="Proteomes" id="UP000183947"/>
    </source>
</evidence>
<organism evidence="3 4">
    <name type="scientific">Hymenobacter psychrotolerans DSM 18569</name>
    <dbReference type="NCBI Taxonomy" id="1121959"/>
    <lineage>
        <taxon>Bacteria</taxon>
        <taxon>Pseudomonadati</taxon>
        <taxon>Bacteroidota</taxon>
        <taxon>Cytophagia</taxon>
        <taxon>Cytophagales</taxon>
        <taxon>Hymenobacteraceae</taxon>
        <taxon>Hymenobacter</taxon>
    </lineage>
</organism>
<dbReference type="Pfam" id="PF03572">
    <property type="entry name" value="Peptidase_S41"/>
    <property type="match status" value="1"/>
</dbReference>
<dbReference type="Pfam" id="PF14684">
    <property type="entry name" value="Tricorn_C1"/>
    <property type="match status" value="1"/>
</dbReference>
<dbReference type="InterPro" id="IPR005151">
    <property type="entry name" value="Tail-specific_protease"/>
</dbReference>
<dbReference type="AlphaFoldDB" id="A0A1M6YLY5"/>
<dbReference type="InterPro" id="IPR028204">
    <property type="entry name" value="Tricorn_C1"/>
</dbReference>
<dbReference type="GO" id="GO:0006508">
    <property type="term" value="P:proteolysis"/>
    <property type="evidence" value="ECO:0007669"/>
    <property type="project" value="UniProtKB-KW"/>
</dbReference>
<reference evidence="4" key="1">
    <citation type="submission" date="2016-11" db="EMBL/GenBank/DDBJ databases">
        <authorList>
            <person name="Varghese N."/>
            <person name="Submissions S."/>
        </authorList>
    </citation>
    <scope>NUCLEOTIDE SEQUENCE [LARGE SCALE GENOMIC DNA]</scope>
    <source>
        <strain evidence="4">DSM 18569</strain>
    </source>
</reference>
<keyword evidence="4" id="KW-1185">Reference proteome</keyword>
<feature type="chain" id="PRO_5013110738" evidence="1">
    <location>
        <begin position="21"/>
        <end position="371"/>
    </location>
</feature>
<feature type="signal peptide" evidence="1">
    <location>
        <begin position="1"/>
        <end position="20"/>
    </location>
</feature>
<dbReference type="Proteomes" id="UP000183947">
    <property type="component" value="Unassembled WGS sequence"/>
</dbReference>
<evidence type="ECO:0000259" key="2">
    <source>
        <dbReference type="SMART" id="SM00245"/>
    </source>
</evidence>
<proteinExistence type="predicted"/>
<dbReference type="SMART" id="SM00245">
    <property type="entry name" value="TSPc"/>
    <property type="match status" value="1"/>
</dbReference>
<feature type="domain" description="Tail specific protease" evidence="2">
    <location>
        <begin position="131"/>
        <end position="341"/>
    </location>
</feature>
<evidence type="ECO:0000256" key="1">
    <source>
        <dbReference type="SAM" id="SignalP"/>
    </source>
</evidence>
<dbReference type="Gene3D" id="3.90.226.10">
    <property type="entry name" value="2-enoyl-CoA Hydratase, Chain A, domain 1"/>
    <property type="match status" value="1"/>
</dbReference>
<dbReference type="GO" id="GO:0008236">
    <property type="term" value="F:serine-type peptidase activity"/>
    <property type="evidence" value="ECO:0007669"/>
    <property type="project" value="InterPro"/>
</dbReference>
<keyword evidence="3" id="KW-0378">Hydrolase</keyword>
<dbReference type="PANTHER" id="PTHR11261:SF3">
    <property type="entry name" value="RETINOL-BINDING PROTEIN 3"/>
    <property type="match status" value="1"/>
</dbReference>
<keyword evidence="1" id="KW-0732">Signal</keyword>
<dbReference type="PANTHER" id="PTHR11261">
    <property type="entry name" value="INTERPHOTORECEPTOR RETINOID-BINDING PROTEIN"/>
    <property type="match status" value="1"/>
</dbReference>
<dbReference type="Gene3D" id="3.30.750.44">
    <property type="match status" value="1"/>
</dbReference>
<evidence type="ECO:0000313" key="3">
    <source>
        <dbReference type="EMBL" id="SHL19278.1"/>
    </source>
</evidence>
<gene>
    <name evidence="3" type="ORF">SAMN02746009_02303</name>
</gene>
<accession>A0A1M6YLY5</accession>
<dbReference type="OrthoDB" id="9812068at2"/>